<evidence type="ECO:0000256" key="3">
    <source>
        <dbReference type="ARBA" id="ARBA00011233"/>
    </source>
</evidence>
<dbReference type="CDD" id="cd00452">
    <property type="entry name" value="KDPG_aldolase"/>
    <property type="match status" value="1"/>
</dbReference>
<comment type="similarity">
    <text evidence="2">Belongs to the KHG/KDPG aldolase family.</text>
</comment>
<dbReference type="InterPro" id="IPR013785">
    <property type="entry name" value="Aldolase_TIM"/>
</dbReference>
<keyword evidence="5" id="KW-0119">Carbohydrate metabolism</keyword>
<dbReference type="Proteomes" id="UP000184207">
    <property type="component" value="Unassembled WGS sequence"/>
</dbReference>
<accession>A0A1M7RS59</accession>
<keyword evidence="7" id="KW-1185">Reference proteome</keyword>
<evidence type="ECO:0000256" key="4">
    <source>
        <dbReference type="ARBA" id="ARBA00023239"/>
    </source>
</evidence>
<comment type="subunit">
    <text evidence="3">Homotrimer.</text>
</comment>
<evidence type="ECO:0000256" key="1">
    <source>
        <dbReference type="ARBA" id="ARBA00004761"/>
    </source>
</evidence>
<evidence type="ECO:0000256" key="2">
    <source>
        <dbReference type="ARBA" id="ARBA00006906"/>
    </source>
</evidence>
<evidence type="ECO:0000256" key="5">
    <source>
        <dbReference type="ARBA" id="ARBA00023277"/>
    </source>
</evidence>
<dbReference type="PANTHER" id="PTHR30246">
    <property type="entry name" value="2-KETO-3-DEOXY-6-PHOSPHOGLUCONATE ALDOLASE"/>
    <property type="match status" value="1"/>
</dbReference>
<dbReference type="SUPFAM" id="SSF51569">
    <property type="entry name" value="Aldolase"/>
    <property type="match status" value="1"/>
</dbReference>
<evidence type="ECO:0000313" key="6">
    <source>
        <dbReference type="EMBL" id="SHN49041.1"/>
    </source>
</evidence>
<name>A0A1M7RS59_FERGO</name>
<dbReference type="Gene3D" id="3.20.20.70">
    <property type="entry name" value="Aldolase class I"/>
    <property type="match status" value="1"/>
</dbReference>
<dbReference type="Pfam" id="PF01081">
    <property type="entry name" value="Aldolase"/>
    <property type="match status" value="1"/>
</dbReference>
<reference evidence="7" key="1">
    <citation type="submission" date="2016-12" db="EMBL/GenBank/DDBJ databases">
        <authorList>
            <person name="Varghese N."/>
            <person name="Submissions S."/>
        </authorList>
    </citation>
    <scope>NUCLEOTIDE SEQUENCE [LARGE SCALE GENOMIC DNA]</scope>
    <source>
        <strain evidence="7">DSM 13020</strain>
    </source>
</reference>
<organism evidence="6 7">
    <name type="scientific">Fervidobacterium gondwanense DSM 13020</name>
    <dbReference type="NCBI Taxonomy" id="1121883"/>
    <lineage>
        <taxon>Bacteria</taxon>
        <taxon>Thermotogati</taxon>
        <taxon>Thermotogota</taxon>
        <taxon>Thermotogae</taxon>
        <taxon>Thermotogales</taxon>
        <taxon>Fervidobacteriaceae</taxon>
        <taxon>Fervidobacterium</taxon>
    </lineage>
</organism>
<protein>
    <submittedName>
        <fullName evidence="6">2-dehydro-3-deoxyphosphogluconate aldolase / (4S)-4-hydroxy-2-oxoglutarate aldolase</fullName>
    </submittedName>
</protein>
<dbReference type="STRING" id="1121883.SAMN02745226_00088"/>
<proteinExistence type="inferred from homology"/>
<keyword evidence="4" id="KW-0456">Lyase</keyword>
<dbReference type="OrthoDB" id="9802667at2"/>
<evidence type="ECO:0000313" key="7">
    <source>
        <dbReference type="Proteomes" id="UP000184207"/>
    </source>
</evidence>
<dbReference type="RefSeq" id="WP_084634272.1">
    <property type="nucleotide sequence ID" value="NZ_FRDJ01000001.1"/>
</dbReference>
<gene>
    <name evidence="6" type="ORF">SAMN02745226_00088</name>
</gene>
<dbReference type="AlphaFoldDB" id="A0A1M7RS59"/>
<dbReference type="EMBL" id="FRDJ01000001">
    <property type="protein sequence ID" value="SHN49041.1"/>
    <property type="molecule type" value="Genomic_DNA"/>
</dbReference>
<sequence length="204" mass="22248">MEAKDMVKEIEKYRLVTIIRTKDVSDALSKANLLCNSGVKFVEVTFTVPNAHEIIRTLRKEFPDVYVGAGTVINVDMLEKAIDAGACFIVGPNFDERISEICQAKDILYVPGIMTPTEIVKAMSHGHELLKVFPGEVLGPEFVKAMKGPFPDAKFIVTGGVSLENLDEWFKVGATAVGMGSSLTTGTTEEVKARIETLLKKIGV</sequence>
<dbReference type="InterPro" id="IPR000887">
    <property type="entry name" value="Aldlse_KDPG_KHG"/>
</dbReference>
<dbReference type="NCBIfam" id="TIGR01182">
    <property type="entry name" value="eda"/>
    <property type="match status" value="1"/>
</dbReference>
<comment type="pathway">
    <text evidence="1">Carbohydrate acid metabolism.</text>
</comment>
<dbReference type="GO" id="GO:0016829">
    <property type="term" value="F:lyase activity"/>
    <property type="evidence" value="ECO:0007669"/>
    <property type="project" value="UniProtKB-KW"/>
</dbReference>
<dbReference type="PANTHER" id="PTHR30246:SF1">
    <property type="entry name" value="2-DEHYDRO-3-DEOXY-6-PHOSPHOGALACTONATE ALDOLASE-RELATED"/>
    <property type="match status" value="1"/>
</dbReference>